<dbReference type="PANTHER" id="PTHR21477:SF12">
    <property type="entry name" value="PROTEIN PHLOEM PROTEIN 2-LIKE A10"/>
    <property type="match status" value="1"/>
</dbReference>
<sequence>MDLQLIKKGGLAVSPRRRKLLILLAVAGASGYGAYKVYNIPSVAKRRRRLMKLVGALISVAEMVADSAETIHVVSKDLKEFLQSGSDQIPNSLKQISKIARSDEFSESLTKVSQALTIGVMRGYSLQSLTDKRLSGASWDPSFVDKVMERMFSDTGTGFVSVVVGSFARNLVMGFYSASGSGLAQCGSGSSDVSQWVDVICNDRCKELVADCIQKFVSTAVTVYLDKTMGINPYDDFFSGLTNPKHQSNVRDILVSLCNGAMETLVRTSHQVLTNSNSNSTFCSSPIVEHDGGLPATKADYIKLDDSLRKLKAYDGVQDGGWVDRVSSTLSVPSNRRFVLDVTGRVTFQTVRSVVEYLLWRISEGLKRSVNVVHEEAVYRGLEVIRYVGAKSSVIVTICLALYLHILGGTRLVLPA</sequence>
<keyword evidence="3" id="KW-1185">Reference proteome</keyword>
<protein>
    <recommendedName>
        <fullName evidence="4">Protein PHLOEM PROTEIN 2-LIKE A10</fullName>
    </recommendedName>
</protein>
<dbReference type="EMBL" id="JAIWQS010000002">
    <property type="protein sequence ID" value="KAJ8773301.1"/>
    <property type="molecule type" value="Genomic_DNA"/>
</dbReference>
<accession>A0AAV8U1Z2</accession>
<reference evidence="2 3" key="1">
    <citation type="submission" date="2021-09" db="EMBL/GenBank/DDBJ databases">
        <title>Genomic insights and catalytic innovation underlie evolution of tropane alkaloids biosynthesis.</title>
        <authorList>
            <person name="Wang Y.-J."/>
            <person name="Tian T."/>
            <person name="Huang J.-P."/>
            <person name="Huang S.-X."/>
        </authorList>
    </citation>
    <scope>NUCLEOTIDE SEQUENCE [LARGE SCALE GENOMIC DNA]</scope>
    <source>
        <strain evidence="2">KIB-2018</strain>
        <tissue evidence="2">Leaf</tissue>
    </source>
</reference>
<name>A0AAV8U1Z2_9ROSI</name>
<dbReference type="Proteomes" id="UP001159364">
    <property type="component" value="Linkage Group LG02"/>
</dbReference>
<keyword evidence="1" id="KW-0812">Transmembrane</keyword>
<keyword evidence="1" id="KW-1133">Transmembrane helix</keyword>
<organism evidence="2 3">
    <name type="scientific">Erythroxylum novogranatense</name>
    <dbReference type="NCBI Taxonomy" id="1862640"/>
    <lineage>
        <taxon>Eukaryota</taxon>
        <taxon>Viridiplantae</taxon>
        <taxon>Streptophyta</taxon>
        <taxon>Embryophyta</taxon>
        <taxon>Tracheophyta</taxon>
        <taxon>Spermatophyta</taxon>
        <taxon>Magnoliopsida</taxon>
        <taxon>eudicotyledons</taxon>
        <taxon>Gunneridae</taxon>
        <taxon>Pentapetalae</taxon>
        <taxon>rosids</taxon>
        <taxon>fabids</taxon>
        <taxon>Malpighiales</taxon>
        <taxon>Erythroxylaceae</taxon>
        <taxon>Erythroxylum</taxon>
    </lineage>
</organism>
<evidence type="ECO:0008006" key="4">
    <source>
        <dbReference type="Google" id="ProtNLM"/>
    </source>
</evidence>
<feature type="transmembrane region" description="Helical" evidence="1">
    <location>
        <begin position="20"/>
        <end position="38"/>
    </location>
</feature>
<evidence type="ECO:0000313" key="3">
    <source>
        <dbReference type="Proteomes" id="UP001159364"/>
    </source>
</evidence>
<dbReference type="InterPro" id="IPR019141">
    <property type="entry name" value="DUF2045"/>
</dbReference>
<gene>
    <name evidence="2" type="ORF">K2173_028478</name>
</gene>
<proteinExistence type="predicted"/>
<comment type="caution">
    <text evidence="2">The sequence shown here is derived from an EMBL/GenBank/DDBJ whole genome shotgun (WGS) entry which is preliminary data.</text>
</comment>
<dbReference type="AlphaFoldDB" id="A0AAV8U1Z2"/>
<keyword evidence="1" id="KW-0472">Membrane</keyword>
<dbReference type="PANTHER" id="PTHR21477">
    <property type="entry name" value="ZGC:172139"/>
    <property type="match status" value="1"/>
</dbReference>
<evidence type="ECO:0000256" key="1">
    <source>
        <dbReference type="SAM" id="Phobius"/>
    </source>
</evidence>
<evidence type="ECO:0000313" key="2">
    <source>
        <dbReference type="EMBL" id="KAJ8773301.1"/>
    </source>
</evidence>